<comment type="caution">
    <text evidence="1">The sequence shown here is derived from an EMBL/GenBank/DDBJ whole genome shotgun (WGS) entry which is preliminary data.</text>
</comment>
<protein>
    <submittedName>
        <fullName evidence="1">Uncharacterized protein</fullName>
    </submittedName>
</protein>
<proteinExistence type="predicted"/>
<reference evidence="2" key="1">
    <citation type="journal article" date="2024" name="Proc. Natl. Acad. Sci. U.S.A.">
        <title>Extraordinary preservation of gene collinearity over three hundred million years revealed in homosporous lycophytes.</title>
        <authorList>
            <person name="Li C."/>
            <person name="Wickell D."/>
            <person name="Kuo L.Y."/>
            <person name="Chen X."/>
            <person name="Nie B."/>
            <person name="Liao X."/>
            <person name="Peng D."/>
            <person name="Ji J."/>
            <person name="Jenkins J."/>
            <person name="Williams M."/>
            <person name="Shu S."/>
            <person name="Plott C."/>
            <person name="Barry K."/>
            <person name="Rajasekar S."/>
            <person name="Grimwood J."/>
            <person name="Han X."/>
            <person name="Sun S."/>
            <person name="Hou Z."/>
            <person name="He W."/>
            <person name="Dai G."/>
            <person name="Sun C."/>
            <person name="Schmutz J."/>
            <person name="Leebens-Mack J.H."/>
            <person name="Li F.W."/>
            <person name="Wang L."/>
        </authorList>
    </citation>
    <scope>NUCLEOTIDE SEQUENCE [LARGE SCALE GENOMIC DNA]</scope>
    <source>
        <strain evidence="2">cv. PW_Plant_1</strain>
    </source>
</reference>
<evidence type="ECO:0000313" key="1">
    <source>
        <dbReference type="EMBL" id="KAJ7529203.1"/>
    </source>
</evidence>
<gene>
    <name evidence="1" type="ORF">O6H91_15G037500</name>
</gene>
<organism evidence="1 2">
    <name type="scientific">Diphasiastrum complanatum</name>
    <name type="common">Issler's clubmoss</name>
    <name type="synonym">Lycopodium complanatum</name>
    <dbReference type="NCBI Taxonomy" id="34168"/>
    <lineage>
        <taxon>Eukaryota</taxon>
        <taxon>Viridiplantae</taxon>
        <taxon>Streptophyta</taxon>
        <taxon>Embryophyta</taxon>
        <taxon>Tracheophyta</taxon>
        <taxon>Lycopodiopsida</taxon>
        <taxon>Lycopodiales</taxon>
        <taxon>Lycopodiaceae</taxon>
        <taxon>Lycopodioideae</taxon>
        <taxon>Diphasiastrum</taxon>
    </lineage>
</organism>
<evidence type="ECO:0000313" key="2">
    <source>
        <dbReference type="Proteomes" id="UP001162992"/>
    </source>
</evidence>
<dbReference type="EMBL" id="CM055106">
    <property type="protein sequence ID" value="KAJ7529203.1"/>
    <property type="molecule type" value="Genomic_DNA"/>
</dbReference>
<keyword evidence="2" id="KW-1185">Reference proteome</keyword>
<dbReference type="Proteomes" id="UP001162992">
    <property type="component" value="Chromosome 15"/>
</dbReference>
<sequence>MARFGALYLVLAIIFTLIMLHSQSSPTPSAEASSMLDTVEESWNGYGRVLLQATPSTIVNCSNLCDGRCSAAGRQRRCQTYCKICCGKCNCVPSGTSGHKDECYCYDNLKNSKGTAKCP</sequence>
<accession>A0ACC2BHF7</accession>
<name>A0ACC2BHF7_DIPCM</name>